<reference evidence="1" key="1">
    <citation type="journal article" date="2023" name="Mol. Phylogenet. Evol.">
        <title>Genome-scale phylogeny and comparative genomics of the fungal order Sordariales.</title>
        <authorList>
            <person name="Hensen N."/>
            <person name="Bonometti L."/>
            <person name="Westerberg I."/>
            <person name="Brannstrom I.O."/>
            <person name="Guillou S."/>
            <person name="Cros-Aarteil S."/>
            <person name="Calhoun S."/>
            <person name="Haridas S."/>
            <person name="Kuo A."/>
            <person name="Mondo S."/>
            <person name="Pangilinan J."/>
            <person name="Riley R."/>
            <person name="LaButti K."/>
            <person name="Andreopoulos B."/>
            <person name="Lipzen A."/>
            <person name="Chen C."/>
            <person name="Yan M."/>
            <person name="Daum C."/>
            <person name="Ng V."/>
            <person name="Clum A."/>
            <person name="Steindorff A."/>
            <person name="Ohm R.A."/>
            <person name="Martin F."/>
            <person name="Silar P."/>
            <person name="Natvig D.O."/>
            <person name="Lalanne C."/>
            <person name="Gautier V."/>
            <person name="Ament-Velasquez S.L."/>
            <person name="Kruys A."/>
            <person name="Hutchinson M.I."/>
            <person name="Powell A.J."/>
            <person name="Barry K."/>
            <person name="Miller A.N."/>
            <person name="Grigoriev I.V."/>
            <person name="Debuchy R."/>
            <person name="Gladieux P."/>
            <person name="Hiltunen Thoren M."/>
            <person name="Johannesson H."/>
        </authorList>
    </citation>
    <scope>NUCLEOTIDE SEQUENCE</scope>
    <source>
        <strain evidence="1">CBS 990.96</strain>
    </source>
</reference>
<dbReference type="Proteomes" id="UP001301958">
    <property type="component" value="Unassembled WGS sequence"/>
</dbReference>
<organism evidence="1 2">
    <name type="scientific">Podospora fimiseda</name>
    <dbReference type="NCBI Taxonomy" id="252190"/>
    <lineage>
        <taxon>Eukaryota</taxon>
        <taxon>Fungi</taxon>
        <taxon>Dikarya</taxon>
        <taxon>Ascomycota</taxon>
        <taxon>Pezizomycotina</taxon>
        <taxon>Sordariomycetes</taxon>
        <taxon>Sordariomycetidae</taxon>
        <taxon>Sordariales</taxon>
        <taxon>Podosporaceae</taxon>
        <taxon>Podospora</taxon>
    </lineage>
</organism>
<reference evidence="1" key="2">
    <citation type="submission" date="2023-05" db="EMBL/GenBank/DDBJ databases">
        <authorList>
            <consortium name="Lawrence Berkeley National Laboratory"/>
            <person name="Steindorff A."/>
            <person name="Hensen N."/>
            <person name="Bonometti L."/>
            <person name="Westerberg I."/>
            <person name="Brannstrom I.O."/>
            <person name="Guillou S."/>
            <person name="Cros-Aarteil S."/>
            <person name="Calhoun S."/>
            <person name="Haridas S."/>
            <person name="Kuo A."/>
            <person name="Mondo S."/>
            <person name="Pangilinan J."/>
            <person name="Riley R."/>
            <person name="Labutti K."/>
            <person name="Andreopoulos B."/>
            <person name="Lipzen A."/>
            <person name="Chen C."/>
            <person name="Yanf M."/>
            <person name="Daum C."/>
            <person name="Ng V."/>
            <person name="Clum A."/>
            <person name="Ohm R."/>
            <person name="Martin F."/>
            <person name="Silar P."/>
            <person name="Natvig D."/>
            <person name="Lalanne C."/>
            <person name="Gautier V."/>
            <person name="Ament-Velasquez S.L."/>
            <person name="Kruys A."/>
            <person name="Hutchinson M.I."/>
            <person name="Powell A.J."/>
            <person name="Barry K."/>
            <person name="Miller A.N."/>
            <person name="Grigoriev I.V."/>
            <person name="Debuchy R."/>
            <person name="Gladieux P."/>
            <person name="Thoren M.H."/>
            <person name="Johannesson H."/>
        </authorList>
    </citation>
    <scope>NUCLEOTIDE SEQUENCE</scope>
    <source>
        <strain evidence="1">CBS 990.96</strain>
    </source>
</reference>
<sequence length="303" mass="32013">MSVTTTTNTFYPLLKGLPPLNHPQSHPHPHIQVHTVPPVFGDHHYYHPVVAGGEQGKHVAAQQHHCRVDLKDLLEKVGGYSGCGGGVYVVGQGEKKEEVTVFVTASVTVTQKEKEIVTEKGWPTHPGAGRGSTLFRWVLQTADSTKAVVENPLLNISVDLLGLPIDVEFYLDIANGSNNNNGGGLLGTVTNLVGGLLGDLLGGSSSSRSTIITDNFTARCSQCITGIVNQGNNSGSTGLVTAADAQECLQLCQRAGILFTVQIGELNDCLGVTLRNGVAVDNCLYLLGAARDILDLNQARTAA</sequence>
<comment type="caution">
    <text evidence="1">The sequence shown here is derived from an EMBL/GenBank/DDBJ whole genome shotgun (WGS) entry which is preliminary data.</text>
</comment>
<gene>
    <name evidence="1" type="ORF">QBC38DRAFT_495849</name>
</gene>
<name>A0AAN7BXG9_9PEZI</name>
<evidence type="ECO:0000313" key="1">
    <source>
        <dbReference type="EMBL" id="KAK4231097.1"/>
    </source>
</evidence>
<dbReference type="AlphaFoldDB" id="A0AAN7BXG9"/>
<keyword evidence="2" id="KW-1185">Reference proteome</keyword>
<proteinExistence type="predicted"/>
<evidence type="ECO:0000313" key="2">
    <source>
        <dbReference type="Proteomes" id="UP001301958"/>
    </source>
</evidence>
<accession>A0AAN7BXG9</accession>
<protein>
    <submittedName>
        <fullName evidence="1">Uncharacterized protein</fullName>
    </submittedName>
</protein>
<dbReference type="EMBL" id="MU865294">
    <property type="protein sequence ID" value="KAK4231097.1"/>
    <property type="molecule type" value="Genomic_DNA"/>
</dbReference>